<dbReference type="KEGG" id="esg:EsVE80_03830"/>
<keyword evidence="3" id="KW-1185">Reference proteome</keyword>
<sequence length="39" mass="4386">MRSRRRFLVGLILFMILSVIILAGVLLGVLKYLGLDLLV</sequence>
<accession>A0A679I8Z4</accession>
<keyword evidence="1" id="KW-0812">Transmembrane</keyword>
<reference evidence="2 3" key="1">
    <citation type="submission" date="2020-02" db="EMBL/GenBank/DDBJ databases">
        <title>Characterization of vanA genotype vancomycin-resistant Enterococcus saigonensis VE80.</title>
        <authorList>
            <person name="Harada T."/>
            <person name="Motooka D."/>
            <person name="Nakamura S."/>
            <person name="Yamamoto Y."/>
            <person name="Kawahara R."/>
            <person name="Kawatsu K."/>
        </authorList>
    </citation>
    <scope>NUCLEOTIDE SEQUENCE [LARGE SCALE GENOMIC DNA]</scope>
    <source>
        <strain evidence="2 3">VE80</strain>
    </source>
</reference>
<dbReference type="AlphaFoldDB" id="A0A679I8Z4"/>
<protein>
    <submittedName>
        <fullName evidence="2">Uncharacterized protein</fullName>
    </submittedName>
</protein>
<evidence type="ECO:0000313" key="3">
    <source>
        <dbReference type="Proteomes" id="UP000502998"/>
    </source>
</evidence>
<gene>
    <name evidence="2" type="ORF">EsVE80_03830</name>
</gene>
<keyword evidence="1" id="KW-1133">Transmembrane helix</keyword>
<organism evidence="2 3">
    <name type="scientific">Enterococcus saigonensis</name>
    <dbReference type="NCBI Taxonomy" id="1805431"/>
    <lineage>
        <taxon>Bacteria</taxon>
        <taxon>Bacillati</taxon>
        <taxon>Bacillota</taxon>
        <taxon>Bacilli</taxon>
        <taxon>Lactobacillales</taxon>
        <taxon>Enterococcaceae</taxon>
        <taxon>Enterococcus</taxon>
    </lineage>
</organism>
<keyword evidence="1" id="KW-0472">Membrane</keyword>
<feature type="transmembrane region" description="Helical" evidence="1">
    <location>
        <begin position="7"/>
        <end position="30"/>
    </location>
</feature>
<proteinExistence type="predicted"/>
<dbReference type="EMBL" id="AP022822">
    <property type="protein sequence ID" value="BCA84860.1"/>
    <property type="molecule type" value="Genomic_DNA"/>
</dbReference>
<dbReference type="Proteomes" id="UP000502998">
    <property type="component" value="Chromosome"/>
</dbReference>
<evidence type="ECO:0000256" key="1">
    <source>
        <dbReference type="SAM" id="Phobius"/>
    </source>
</evidence>
<evidence type="ECO:0000313" key="2">
    <source>
        <dbReference type="EMBL" id="BCA84860.1"/>
    </source>
</evidence>
<name>A0A679I8Z4_9ENTE</name>